<keyword evidence="4" id="KW-1185">Reference proteome</keyword>
<dbReference type="EMBL" id="CAMPGE010006628">
    <property type="protein sequence ID" value="CAI2365499.1"/>
    <property type="molecule type" value="Genomic_DNA"/>
</dbReference>
<feature type="compositionally biased region" description="Basic and acidic residues" evidence="1">
    <location>
        <begin position="506"/>
        <end position="516"/>
    </location>
</feature>
<feature type="compositionally biased region" description="Basic and acidic residues" evidence="1">
    <location>
        <begin position="474"/>
        <end position="488"/>
    </location>
</feature>
<evidence type="ECO:0000313" key="4">
    <source>
        <dbReference type="Proteomes" id="UP001295684"/>
    </source>
</evidence>
<feature type="compositionally biased region" description="Basic residues" evidence="1">
    <location>
        <begin position="367"/>
        <end position="378"/>
    </location>
</feature>
<comment type="caution">
    <text evidence="3">The sequence shown here is derived from an EMBL/GenBank/DDBJ whole genome shotgun (WGS) entry which is preliminary data.</text>
</comment>
<dbReference type="Pfam" id="PF03101">
    <property type="entry name" value="FAR1"/>
    <property type="match status" value="1"/>
</dbReference>
<dbReference type="Proteomes" id="UP001295684">
    <property type="component" value="Unassembled WGS sequence"/>
</dbReference>
<evidence type="ECO:0000256" key="1">
    <source>
        <dbReference type="SAM" id="MobiDB-lite"/>
    </source>
</evidence>
<protein>
    <recommendedName>
        <fullName evidence="2">FAR1 domain-containing protein</fullName>
    </recommendedName>
</protein>
<evidence type="ECO:0000259" key="2">
    <source>
        <dbReference type="Pfam" id="PF03101"/>
    </source>
</evidence>
<proteinExistence type="predicted"/>
<feature type="region of interest" description="Disordered" evidence="1">
    <location>
        <begin position="463"/>
        <end position="516"/>
    </location>
</feature>
<name>A0AAD1X933_EUPCR</name>
<accession>A0AAD1X933</accession>
<reference evidence="3" key="1">
    <citation type="submission" date="2023-07" db="EMBL/GenBank/DDBJ databases">
        <authorList>
            <consortium name="AG Swart"/>
            <person name="Singh M."/>
            <person name="Singh A."/>
            <person name="Seah K."/>
            <person name="Emmerich C."/>
        </authorList>
    </citation>
    <scope>NUCLEOTIDE SEQUENCE</scope>
    <source>
        <strain evidence="3">DP1</strain>
    </source>
</reference>
<gene>
    <name evidence="3" type="ORF">ECRASSUSDP1_LOCUS6826</name>
</gene>
<feature type="domain" description="FAR1" evidence="2">
    <location>
        <begin position="281"/>
        <end position="360"/>
    </location>
</feature>
<sequence length="516" mass="60033">MNMQDTLARFSIRATFCVAGYKPILCFVDRKQDNIPSLVQKVCYQLALQYYQDYYFVMDSGAIVEDVALIEHDDIIFMQRTNNNTIQYSLMSEMYARNQQMMRQYLAYSPSTQYPAFQSYGYPQQYVQPSPNFTYCGQNYGQNPNTEMDCLQLDPIDIKAEPISTKEASEKPASADPYTAKIPSEYNSKKDLERSSSNFEEVNTSSVKKEPALNDFNDNFIKAEGNEARGFIPSEFKNFTTIVPKNENDIEDGSAYYCDLLELQNQKFYDRDDMIERVREVAVRNGFNICIPRGDITLNDGTQQTTLYCDKYGTKRKRSPDGKERYSKKTGCKWKIKFQKRAGTKYYEMIKTNTNMHNHPKNDNISRKKRSNKLQGKRSHVGYQKMLAMKKLEEEQNNMMHHIHQQKMQSLLPHQVSTGMGQQGRLVPVNHKEKEEYIYLKKIENPEDSLLNKFKSYKDLAVNSTSDSDGESPFELKDPHSYSKKDISNLELDEVETNDNSYTFRDLPDDRRRSFS</sequence>
<organism evidence="3 4">
    <name type="scientific">Euplotes crassus</name>
    <dbReference type="NCBI Taxonomy" id="5936"/>
    <lineage>
        <taxon>Eukaryota</taxon>
        <taxon>Sar</taxon>
        <taxon>Alveolata</taxon>
        <taxon>Ciliophora</taxon>
        <taxon>Intramacronucleata</taxon>
        <taxon>Spirotrichea</taxon>
        <taxon>Hypotrichia</taxon>
        <taxon>Euplotida</taxon>
        <taxon>Euplotidae</taxon>
        <taxon>Moneuplotes</taxon>
    </lineage>
</organism>
<feature type="region of interest" description="Disordered" evidence="1">
    <location>
        <begin position="354"/>
        <end position="378"/>
    </location>
</feature>
<dbReference type="AlphaFoldDB" id="A0AAD1X933"/>
<evidence type="ECO:0000313" key="3">
    <source>
        <dbReference type="EMBL" id="CAI2365499.1"/>
    </source>
</evidence>
<dbReference type="InterPro" id="IPR004330">
    <property type="entry name" value="FAR1_DNA_bnd_dom"/>
</dbReference>